<protein>
    <submittedName>
        <fullName evidence="4">Type II toxin-antitoxin system ParD family antitoxin</fullName>
    </submittedName>
</protein>
<dbReference type="EMBL" id="JAINVV010000018">
    <property type="protein sequence ID" value="MBY8826458.1"/>
    <property type="molecule type" value="Genomic_DNA"/>
</dbReference>
<evidence type="ECO:0000313" key="3">
    <source>
        <dbReference type="EMBL" id="MBY8823323.1"/>
    </source>
</evidence>
<accession>A0ABS7PZ31</accession>
<evidence type="ECO:0000313" key="4">
    <source>
        <dbReference type="EMBL" id="MBY8826458.1"/>
    </source>
</evidence>
<dbReference type="Gene3D" id="6.10.10.120">
    <property type="entry name" value="Antitoxin ParD1-like"/>
    <property type="match status" value="1"/>
</dbReference>
<dbReference type="InterPro" id="IPR022789">
    <property type="entry name" value="ParD"/>
</dbReference>
<keyword evidence="5" id="KW-1185">Reference proteome</keyword>
<proteinExistence type="inferred from homology"/>
<dbReference type="Proteomes" id="UP000706039">
    <property type="component" value="Unassembled WGS sequence"/>
</dbReference>
<dbReference type="NCBIfam" id="TIGR02606">
    <property type="entry name" value="antidote_CC2985"/>
    <property type="match status" value="1"/>
</dbReference>
<organism evidence="4 5">
    <name type="scientific">Sphingomonas colocasiae</name>
    <dbReference type="NCBI Taxonomy" id="1848973"/>
    <lineage>
        <taxon>Bacteria</taxon>
        <taxon>Pseudomonadati</taxon>
        <taxon>Pseudomonadota</taxon>
        <taxon>Alphaproteobacteria</taxon>
        <taxon>Sphingomonadales</taxon>
        <taxon>Sphingomonadaceae</taxon>
        <taxon>Sphingomonas</taxon>
    </lineage>
</organism>
<dbReference type="InterPro" id="IPR038296">
    <property type="entry name" value="ParD_sf"/>
</dbReference>
<comment type="similarity">
    <text evidence="1">Belongs to the ParD antitoxin family.</text>
</comment>
<dbReference type="InterPro" id="IPR010985">
    <property type="entry name" value="Ribbon_hlx_hlx"/>
</dbReference>
<evidence type="ECO:0000256" key="1">
    <source>
        <dbReference type="ARBA" id="ARBA00008580"/>
    </source>
</evidence>
<dbReference type="SUPFAM" id="SSF47598">
    <property type="entry name" value="Ribbon-helix-helix"/>
    <property type="match status" value="1"/>
</dbReference>
<evidence type="ECO:0000256" key="2">
    <source>
        <dbReference type="ARBA" id="ARBA00022649"/>
    </source>
</evidence>
<keyword evidence="2" id="KW-1277">Toxin-antitoxin system</keyword>
<reference evidence="4 5" key="1">
    <citation type="submission" date="2021-08" db="EMBL/GenBank/DDBJ databases">
        <authorList>
            <person name="Tuo L."/>
        </authorList>
    </citation>
    <scope>NUCLEOTIDE SEQUENCE [LARGE SCALE GENOMIC DNA]</scope>
    <source>
        <strain evidence="4 5">JCM 31229</strain>
    </source>
</reference>
<dbReference type="EMBL" id="JAINVV010000006">
    <property type="protein sequence ID" value="MBY8823323.1"/>
    <property type="molecule type" value="Genomic_DNA"/>
</dbReference>
<dbReference type="RefSeq" id="WP_222990439.1">
    <property type="nucleotide sequence ID" value="NZ_JAINVV010000006.1"/>
</dbReference>
<dbReference type="PANTHER" id="PTHR36582">
    <property type="entry name" value="ANTITOXIN PARD"/>
    <property type="match status" value="1"/>
</dbReference>
<name>A0ABS7PZ31_9SPHN</name>
<dbReference type="Pfam" id="PF03693">
    <property type="entry name" value="ParD_antitoxin"/>
    <property type="match status" value="1"/>
</dbReference>
<evidence type="ECO:0000313" key="5">
    <source>
        <dbReference type="Proteomes" id="UP000706039"/>
    </source>
</evidence>
<dbReference type="CDD" id="cd22231">
    <property type="entry name" value="RHH_NikR_HicB-like"/>
    <property type="match status" value="1"/>
</dbReference>
<dbReference type="PANTHER" id="PTHR36582:SF2">
    <property type="entry name" value="ANTITOXIN PARD"/>
    <property type="match status" value="1"/>
</dbReference>
<sequence length="95" mass="10342">MPPRNVVLTDRQSQSIDRLVKSGHYQNASEVLRDGLRLVEHDAAENAARLEALRTAAQAGWNDVEAGRFVDVAEDALDGFISGLGRQAGDRATVR</sequence>
<gene>
    <name evidence="3" type="ORF">K7G82_13540</name>
    <name evidence="4" type="ORF">K7G82_29415</name>
</gene>
<comment type="caution">
    <text evidence="4">The sequence shown here is derived from an EMBL/GenBank/DDBJ whole genome shotgun (WGS) entry which is preliminary data.</text>
</comment>